<proteinExistence type="predicted"/>
<dbReference type="AlphaFoldDB" id="A0A812J1P5"/>
<sequence>MPLLFPEAVDLRNGAVREPPSALKAAYAAGKQHEDGVHLILLFLLALALTTLLLGFYIRGKFRSAGNAQTQNPENRVSQGGRGDALLNMEEGRLPAQVDRDEVTELESVGWMLYSRECLRQHRRGRNQELRREVRQAQRPVADVEDPTAFEDGPPSEAEGDRPFGDDDGWETFSASALRSASLPDWAMAEEDAGASASNTSESYSAGSGA</sequence>
<keyword evidence="4" id="KW-1185">Reference proteome</keyword>
<keyword evidence="2" id="KW-1133">Transmembrane helix</keyword>
<feature type="compositionally biased region" description="Basic and acidic residues" evidence="1">
    <location>
        <begin position="126"/>
        <end position="136"/>
    </location>
</feature>
<protein>
    <submittedName>
        <fullName evidence="3">Uncharacterized protein</fullName>
    </submittedName>
</protein>
<keyword evidence="2" id="KW-0812">Transmembrane</keyword>
<feature type="region of interest" description="Disordered" evidence="1">
    <location>
        <begin position="190"/>
        <end position="210"/>
    </location>
</feature>
<dbReference type="Proteomes" id="UP000604046">
    <property type="component" value="Unassembled WGS sequence"/>
</dbReference>
<accession>A0A812J1P5</accession>
<feature type="transmembrane region" description="Helical" evidence="2">
    <location>
        <begin position="37"/>
        <end position="58"/>
    </location>
</feature>
<gene>
    <name evidence="3" type="ORF">SNAT2548_LOCUS5528</name>
</gene>
<reference evidence="3" key="1">
    <citation type="submission" date="2021-02" db="EMBL/GenBank/DDBJ databases">
        <authorList>
            <person name="Dougan E. K."/>
            <person name="Rhodes N."/>
            <person name="Thang M."/>
            <person name="Chan C."/>
        </authorList>
    </citation>
    <scope>NUCLEOTIDE SEQUENCE</scope>
</reference>
<comment type="caution">
    <text evidence="3">The sequence shown here is derived from an EMBL/GenBank/DDBJ whole genome shotgun (WGS) entry which is preliminary data.</text>
</comment>
<evidence type="ECO:0000313" key="3">
    <source>
        <dbReference type="EMBL" id="CAE7196815.1"/>
    </source>
</evidence>
<dbReference type="EMBL" id="CAJNDS010000353">
    <property type="protein sequence ID" value="CAE7196815.1"/>
    <property type="molecule type" value="Genomic_DNA"/>
</dbReference>
<keyword evidence="2" id="KW-0472">Membrane</keyword>
<evidence type="ECO:0000256" key="2">
    <source>
        <dbReference type="SAM" id="Phobius"/>
    </source>
</evidence>
<feature type="region of interest" description="Disordered" evidence="1">
    <location>
        <begin position="125"/>
        <end position="176"/>
    </location>
</feature>
<evidence type="ECO:0000313" key="4">
    <source>
        <dbReference type="Proteomes" id="UP000604046"/>
    </source>
</evidence>
<name>A0A812J1P5_9DINO</name>
<evidence type="ECO:0000256" key="1">
    <source>
        <dbReference type="SAM" id="MobiDB-lite"/>
    </source>
</evidence>
<feature type="compositionally biased region" description="Polar residues" evidence="1">
    <location>
        <begin position="196"/>
        <end position="210"/>
    </location>
</feature>
<organism evidence="3 4">
    <name type="scientific">Symbiodinium natans</name>
    <dbReference type="NCBI Taxonomy" id="878477"/>
    <lineage>
        <taxon>Eukaryota</taxon>
        <taxon>Sar</taxon>
        <taxon>Alveolata</taxon>
        <taxon>Dinophyceae</taxon>
        <taxon>Suessiales</taxon>
        <taxon>Symbiodiniaceae</taxon>
        <taxon>Symbiodinium</taxon>
    </lineage>
</organism>